<sequence>MSSAFPIPLNALRAIEIVARRGALAPAAEELGVTVGAVSQHIRRAEARLGVDLFERTPRGLIALPVLAEVLPQLSQGFTTLADSLATLSGNEDQVLTVTVAGVFASRWLIWRIGEFSKRHPNIELRLSLSAQVLDLNRADIDCGIRFGEGHWSGVRAEPIGGFEYRPVCGPRTAERLASASNLADVPVIRDTSTMLSWQAWWTAMGVEEPLATSGPTYHDPSLAFDAAISEQGVLLTVDMMTEDAVRQGRLVRPFATAVTSSRGYWLVTGDARRATPKVSAFRAWLLEEARLQTS</sequence>
<dbReference type="GO" id="GO:0043565">
    <property type="term" value="F:sequence-specific DNA binding"/>
    <property type="evidence" value="ECO:0007669"/>
    <property type="project" value="TreeGrafter"/>
</dbReference>
<dbReference type="Proteomes" id="UP000646579">
    <property type="component" value="Unassembled WGS sequence"/>
</dbReference>
<dbReference type="Pfam" id="PF03466">
    <property type="entry name" value="LysR_substrate"/>
    <property type="match status" value="1"/>
</dbReference>
<dbReference type="PANTHER" id="PTHR30537">
    <property type="entry name" value="HTH-TYPE TRANSCRIPTIONAL REGULATOR"/>
    <property type="match status" value="1"/>
</dbReference>
<keyword evidence="4" id="KW-0804">Transcription</keyword>
<dbReference type="InterPro" id="IPR036390">
    <property type="entry name" value="WH_DNA-bd_sf"/>
</dbReference>
<reference evidence="6" key="1">
    <citation type="journal article" date="2014" name="Int. J. Syst. Evol. Microbiol.">
        <title>Complete genome sequence of Corynebacterium casei LMG S-19264T (=DSM 44701T), isolated from a smear-ripened cheese.</title>
        <authorList>
            <consortium name="US DOE Joint Genome Institute (JGI-PGF)"/>
            <person name="Walter F."/>
            <person name="Albersmeier A."/>
            <person name="Kalinowski J."/>
            <person name="Ruckert C."/>
        </authorList>
    </citation>
    <scope>NUCLEOTIDE SEQUENCE</scope>
    <source>
        <strain evidence="6">KCTC 32437</strain>
    </source>
</reference>
<evidence type="ECO:0000313" key="7">
    <source>
        <dbReference type="Proteomes" id="UP000646579"/>
    </source>
</evidence>
<dbReference type="Gene3D" id="1.10.10.10">
    <property type="entry name" value="Winged helix-like DNA-binding domain superfamily/Winged helix DNA-binding domain"/>
    <property type="match status" value="1"/>
</dbReference>
<dbReference type="AlphaFoldDB" id="A0A918VR57"/>
<dbReference type="PROSITE" id="PS50931">
    <property type="entry name" value="HTH_LYSR"/>
    <property type="match status" value="1"/>
</dbReference>
<dbReference type="InterPro" id="IPR000847">
    <property type="entry name" value="LysR_HTH_N"/>
</dbReference>
<name>A0A918VR57_9HYPH</name>
<reference evidence="6" key="2">
    <citation type="submission" date="2020-09" db="EMBL/GenBank/DDBJ databases">
        <authorList>
            <person name="Sun Q."/>
            <person name="Kim S."/>
        </authorList>
    </citation>
    <scope>NUCLEOTIDE SEQUENCE</scope>
    <source>
        <strain evidence="6">KCTC 32437</strain>
    </source>
</reference>
<dbReference type="EMBL" id="BMZE01000002">
    <property type="protein sequence ID" value="GHA21230.1"/>
    <property type="molecule type" value="Genomic_DNA"/>
</dbReference>
<evidence type="ECO:0000259" key="5">
    <source>
        <dbReference type="PROSITE" id="PS50931"/>
    </source>
</evidence>
<feature type="domain" description="HTH lysR-type" evidence="5">
    <location>
        <begin position="7"/>
        <end position="64"/>
    </location>
</feature>
<comment type="caution">
    <text evidence="6">The sequence shown here is derived from an EMBL/GenBank/DDBJ whole genome shotgun (WGS) entry which is preliminary data.</text>
</comment>
<dbReference type="Pfam" id="PF00126">
    <property type="entry name" value="HTH_1"/>
    <property type="match status" value="1"/>
</dbReference>
<protein>
    <submittedName>
        <fullName evidence="6">Transcriptional regulator</fullName>
    </submittedName>
</protein>
<keyword evidence="2" id="KW-0805">Transcription regulation</keyword>
<evidence type="ECO:0000256" key="3">
    <source>
        <dbReference type="ARBA" id="ARBA00023125"/>
    </source>
</evidence>
<keyword evidence="3" id="KW-0238">DNA-binding</keyword>
<accession>A0A918VR57</accession>
<dbReference type="SUPFAM" id="SSF53850">
    <property type="entry name" value="Periplasmic binding protein-like II"/>
    <property type="match status" value="1"/>
</dbReference>
<dbReference type="InterPro" id="IPR036388">
    <property type="entry name" value="WH-like_DNA-bd_sf"/>
</dbReference>
<dbReference type="SUPFAM" id="SSF46785">
    <property type="entry name" value="Winged helix' DNA-binding domain"/>
    <property type="match status" value="1"/>
</dbReference>
<evidence type="ECO:0000256" key="2">
    <source>
        <dbReference type="ARBA" id="ARBA00023015"/>
    </source>
</evidence>
<dbReference type="CDD" id="cd08432">
    <property type="entry name" value="PBP2_GcdR_TrpI_HvrB_AmpR_like"/>
    <property type="match status" value="1"/>
</dbReference>
<dbReference type="RefSeq" id="WP_189424996.1">
    <property type="nucleotide sequence ID" value="NZ_BMZE01000002.1"/>
</dbReference>
<evidence type="ECO:0000313" key="6">
    <source>
        <dbReference type="EMBL" id="GHA21230.1"/>
    </source>
</evidence>
<dbReference type="GO" id="GO:0006351">
    <property type="term" value="P:DNA-templated transcription"/>
    <property type="evidence" value="ECO:0007669"/>
    <property type="project" value="TreeGrafter"/>
</dbReference>
<comment type="similarity">
    <text evidence="1">Belongs to the LysR transcriptional regulatory family.</text>
</comment>
<dbReference type="InterPro" id="IPR005119">
    <property type="entry name" value="LysR_subst-bd"/>
</dbReference>
<evidence type="ECO:0000256" key="1">
    <source>
        <dbReference type="ARBA" id="ARBA00009437"/>
    </source>
</evidence>
<dbReference type="Gene3D" id="3.40.190.10">
    <property type="entry name" value="Periplasmic binding protein-like II"/>
    <property type="match status" value="2"/>
</dbReference>
<dbReference type="PANTHER" id="PTHR30537:SF26">
    <property type="entry name" value="GLYCINE CLEAVAGE SYSTEM TRANSCRIPTIONAL ACTIVATOR"/>
    <property type="match status" value="1"/>
</dbReference>
<evidence type="ECO:0000256" key="4">
    <source>
        <dbReference type="ARBA" id="ARBA00023163"/>
    </source>
</evidence>
<proteinExistence type="inferred from homology"/>
<gene>
    <name evidence="6" type="ORF">GCM10007989_15570</name>
</gene>
<dbReference type="GO" id="GO:0003700">
    <property type="term" value="F:DNA-binding transcription factor activity"/>
    <property type="evidence" value="ECO:0007669"/>
    <property type="project" value="InterPro"/>
</dbReference>
<keyword evidence="7" id="KW-1185">Reference proteome</keyword>
<dbReference type="InterPro" id="IPR058163">
    <property type="entry name" value="LysR-type_TF_proteobact-type"/>
</dbReference>
<organism evidence="6 7">
    <name type="scientific">Devosia pacifica</name>
    <dbReference type="NCBI Taxonomy" id="1335967"/>
    <lineage>
        <taxon>Bacteria</taxon>
        <taxon>Pseudomonadati</taxon>
        <taxon>Pseudomonadota</taxon>
        <taxon>Alphaproteobacteria</taxon>
        <taxon>Hyphomicrobiales</taxon>
        <taxon>Devosiaceae</taxon>
        <taxon>Devosia</taxon>
    </lineage>
</organism>